<keyword evidence="2" id="KW-1185">Reference proteome</keyword>
<protein>
    <submittedName>
        <fullName evidence="1">Uncharacterized protein</fullName>
    </submittedName>
</protein>
<organism evidence="1 2">
    <name type="scientific">Pangasius djambal</name>
    <dbReference type="NCBI Taxonomy" id="1691987"/>
    <lineage>
        <taxon>Eukaryota</taxon>
        <taxon>Metazoa</taxon>
        <taxon>Chordata</taxon>
        <taxon>Craniata</taxon>
        <taxon>Vertebrata</taxon>
        <taxon>Euteleostomi</taxon>
        <taxon>Actinopterygii</taxon>
        <taxon>Neopterygii</taxon>
        <taxon>Teleostei</taxon>
        <taxon>Ostariophysi</taxon>
        <taxon>Siluriformes</taxon>
        <taxon>Pangasiidae</taxon>
        <taxon>Pangasius</taxon>
    </lineage>
</organism>
<feature type="non-terminal residue" evidence="1">
    <location>
        <position position="101"/>
    </location>
</feature>
<evidence type="ECO:0000313" key="2">
    <source>
        <dbReference type="Proteomes" id="UP000830395"/>
    </source>
</evidence>
<name>A0ACC5ZNS0_9TELE</name>
<dbReference type="Proteomes" id="UP000830395">
    <property type="component" value="Chromosome 29"/>
</dbReference>
<evidence type="ECO:0000313" key="1">
    <source>
        <dbReference type="EMBL" id="MCJ8749691.1"/>
    </source>
</evidence>
<dbReference type="EMBL" id="CM041003">
    <property type="protein sequence ID" value="MCJ8749691.1"/>
    <property type="molecule type" value="Genomic_DNA"/>
</dbReference>
<proteinExistence type="predicted"/>
<reference evidence="1" key="1">
    <citation type="submission" date="2020-02" db="EMBL/GenBank/DDBJ databases">
        <title>Genome sequencing of the panga catfish, Pangasius djambal.</title>
        <authorList>
            <person name="Wen M."/>
            <person name="Zahm M."/>
            <person name="Roques C."/>
            <person name="Cabau C."/>
            <person name="Klopp C."/>
            <person name="Donnadieu C."/>
            <person name="Jouanno E."/>
            <person name="Avarre J.-C."/>
            <person name="Campet M."/>
            <person name="Ha T."/>
            <person name="Dugue R."/>
            <person name="Lampietro C."/>
            <person name="Louis A."/>
            <person name="Herpin A."/>
            <person name="Echchiki A."/>
            <person name="Berthelot C."/>
            <person name="Parey E."/>
            <person name="Roest-Crollius H."/>
            <person name="Braasch I."/>
            <person name="Postlethwait J.H."/>
            <person name="Bobe J."/>
            <person name="Montfort J."/>
            <person name="Bouchez O."/>
            <person name="Begum T."/>
            <person name="Schartl M."/>
            <person name="Gustiano R."/>
            <person name="Guiguen Y."/>
        </authorList>
    </citation>
    <scope>NUCLEOTIDE SEQUENCE</scope>
    <source>
        <strain evidence="1">Pdj_M5554</strain>
    </source>
</reference>
<sequence>MGRILKACWIQPLALLTIPTPVLKASPKPWPLYPPSLLLLLPCSRRSQRSGRRRPTDIITRESGPPHNLLTKSTFQVPAPEPKHIRSLTCKKDSKTQDSKY</sequence>
<comment type="caution">
    <text evidence="1">The sequence shown here is derived from an EMBL/GenBank/DDBJ whole genome shotgun (WGS) entry which is preliminary data.</text>
</comment>
<accession>A0ACC5ZNS0</accession>
<gene>
    <name evidence="1" type="ORF">PDJAM_G00179220</name>
</gene>